<dbReference type="PRINTS" id="PR00178">
    <property type="entry name" value="FATTYACIDBP"/>
</dbReference>
<dbReference type="InterPro" id="IPR000566">
    <property type="entry name" value="Lipocln_cytosolic_FA-bd_dom"/>
</dbReference>
<evidence type="ECO:0000313" key="5">
    <source>
        <dbReference type="RefSeq" id="XP_017311115.1"/>
    </source>
</evidence>
<organism evidence="4 5">
    <name type="scientific">Ictalurus punctatus</name>
    <name type="common">Channel catfish</name>
    <name type="synonym">Silurus punctatus</name>
    <dbReference type="NCBI Taxonomy" id="7998"/>
    <lineage>
        <taxon>Eukaryota</taxon>
        <taxon>Metazoa</taxon>
        <taxon>Chordata</taxon>
        <taxon>Craniata</taxon>
        <taxon>Vertebrata</taxon>
        <taxon>Euteleostomi</taxon>
        <taxon>Actinopterygii</taxon>
        <taxon>Neopterygii</taxon>
        <taxon>Teleostei</taxon>
        <taxon>Ostariophysi</taxon>
        <taxon>Siluriformes</taxon>
        <taxon>Ictaluridae</taxon>
        <taxon>Ictalurus</taxon>
    </lineage>
</organism>
<accession>A0A2D0Q171</accession>
<dbReference type="AlphaFoldDB" id="A0A2D0Q171"/>
<dbReference type="GO" id="GO:0008289">
    <property type="term" value="F:lipid binding"/>
    <property type="evidence" value="ECO:0007669"/>
    <property type="project" value="InterPro"/>
</dbReference>
<comment type="similarity">
    <text evidence="1 2">Belongs to the calycin superfamily. Fatty-acid binding protein (FABP) family.</text>
</comment>
<keyword evidence="2" id="KW-0813">Transport</keyword>
<dbReference type="PANTHER" id="PTHR11955">
    <property type="entry name" value="FATTY ACID BINDING PROTEIN"/>
    <property type="match status" value="1"/>
</dbReference>
<name>A0A2D0Q171_ICTPU</name>
<evidence type="ECO:0000259" key="3">
    <source>
        <dbReference type="PROSITE" id="PS00214"/>
    </source>
</evidence>
<dbReference type="SUPFAM" id="SSF50814">
    <property type="entry name" value="Lipocalins"/>
    <property type="match status" value="1"/>
</dbReference>
<dbReference type="OMA" id="SWKMARS"/>
<gene>
    <name evidence="5" type="primary">LOC108257689</name>
</gene>
<dbReference type="OrthoDB" id="8862789at2759"/>
<dbReference type="KEGG" id="ipu:108257689"/>
<reference evidence="4" key="1">
    <citation type="journal article" date="2016" name="Nat. Commun.">
        <title>The channel catfish genome sequence provides insights into the evolution of scale formation in teleosts.</title>
        <authorList>
            <person name="Liu Z."/>
            <person name="Liu S."/>
            <person name="Yao J."/>
            <person name="Bao L."/>
            <person name="Zhang J."/>
            <person name="Li Y."/>
            <person name="Jiang C."/>
            <person name="Sun L."/>
            <person name="Wang R."/>
            <person name="Zhang Y."/>
            <person name="Zhou T."/>
            <person name="Zeng Q."/>
            <person name="Fu Q."/>
            <person name="Gao S."/>
            <person name="Li N."/>
            <person name="Koren S."/>
            <person name="Jiang Y."/>
            <person name="Zimin A."/>
            <person name="Xu P."/>
            <person name="Phillippy A.M."/>
            <person name="Geng X."/>
            <person name="Song L."/>
            <person name="Sun F."/>
            <person name="Li C."/>
            <person name="Wang X."/>
            <person name="Chen A."/>
            <person name="Jin Y."/>
            <person name="Yuan Z."/>
            <person name="Yang Y."/>
            <person name="Tan S."/>
            <person name="Peatman E."/>
            <person name="Lu J."/>
            <person name="Qin Z."/>
            <person name="Dunham R."/>
            <person name="Li Z."/>
            <person name="Sonstegard T."/>
            <person name="Feng J."/>
            <person name="Danzmann R.G."/>
            <person name="Schroeder S."/>
            <person name="Scheffler B."/>
            <person name="Duke M.V."/>
            <person name="Ballard L."/>
            <person name="Kucuktas H."/>
            <person name="Kaltenboeck L."/>
            <person name="Liu H."/>
            <person name="Armbruster J."/>
            <person name="Xie Y."/>
            <person name="Kirby M.L."/>
            <person name="Tian Y."/>
            <person name="Flanagan M.E."/>
            <person name="Mu W."/>
            <person name="Waldbieser G.C."/>
        </authorList>
    </citation>
    <scope>NUCLEOTIDE SEQUENCE [LARGE SCALE GENOMIC DNA]</scope>
    <source>
        <strain evidence="4">SDA103</strain>
    </source>
</reference>
<evidence type="ECO:0000313" key="4">
    <source>
        <dbReference type="Proteomes" id="UP000221080"/>
    </source>
</evidence>
<dbReference type="Pfam" id="PF00061">
    <property type="entry name" value="Lipocalin"/>
    <property type="match status" value="1"/>
</dbReference>
<dbReference type="InterPro" id="IPR031259">
    <property type="entry name" value="ILBP"/>
</dbReference>
<feature type="domain" description="Cytosolic fatty-acid binding proteins" evidence="3">
    <location>
        <begin position="6"/>
        <end position="23"/>
    </location>
</feature>
<dbReference type="RefSeq" id="XP_017311115.1">
    <property type="nucleotide sequence ID" value="XM_017455626.3"/>
</dbReference>
<dbReference type="Gene3D" id="2.40.128.20">
    <property type="match status" value="1"/>
</dbReference>
<dbReference type="InterPro" id="IPR000463">
    <property type="entry name" value="Fatty_acid-bd"/>
</dbReference>
<keyword evidence="4" id="KW-1185">Reference proteome</keyword>
<protein>
    <submittedName>
        <fullName evidence="5">Fatty acid-binding protein, brain</fullName>
    </submittedName>
</protein>
<dbReference type="PROSITE" id="PS00214">
    <property type="entry name" value="FABP"/>
    <property type="match status" value="1"/>
</dbReference>
<sequence length="134" mass="15116">MDAFFGSWKLVSCTNFDELMEAMGLSPSVRQYGNNMTSVVIFSQDGDNIVMKIKTYETTTKSVTLSFKLGEEFDENTIDFRYCKTVMNLEGGKLIQLQKWDGKEVTTICEVQDGTMTATLTFGDVTSVHTYEKI</sequence>
<dbReference type="InterPro" id="IPR012674">
    <property type="entry name" value="Calycin"/>
</dbReference>
<reference evidence="5" key="2">
    <citation type="submission" date="2025-08" db="UniProtKB">
        <authorList>
            <consortium name="RefSeq"/>
        </authorList>
    </citation>
    <scope>IDENTIFICATION</scope>
    <source>
        <tissue evidence="5">Blood</tissue>
    </source>
</reference>
<dbReference type="FunFam" id="2.40.128.20:FF:000001">
    <property type="entry name" value="Fatty acid-binding protein, adipocyte"/>
    <property type="match status" value="1"/>
</dbReference>
<proteinExistence type="inferred from homology"/>
<evidence type="ECO:0000256" key="1">
    <source>
        <dbReference type="ARBA" id="ARBA00008390"/>
    </source>
</evidence>
<dbReference type="GeneID" id="108257689"/>
<evidence type="ECO:0000256" key="2">
    <source>
        <dbReference type="RuleBase" id="RU003696"/>
    </source>
</evidence>
<dbReference type="Proteomes" id="UP000221080">
    <property type="component" value="Chromosome 25"/>
</dbReference>